<gene>
    <name evidence="11" type="ORF">APICC_09568</name>
</gene>
<evidence type="ECO:0000256" key="8">
    <source>
        <dbReference type="ARBA" id="ARBA00044236"/>
    </source>
</evidence>
<keyword evidence="3" id="KW-0963">Cytoplasm</keyword>
<evidence type="ECO:0000256" key="7">
    <source>
        <dbReference type="ARBA" id="ARBA00044208"/>
    </source>
</evidence>
<evidence type="ECO:0000313" key="12">
    <source>
        <dbReference type="Proteomes" id="UP000242457"/>
    </source>
</evidence>
<protein>
    <recommendedName>
        <fullName evidence="7">Translation initiation factor eIF2B subunit alpha</fullName>
    </recommendedName>
    <alternativeName>
        <fullName evidence="8">eIF2B GDP-GTP exchange factor subunit alpha</fullName>
    </alternativeName>
</protein>
<evidence type="ECO:0000256" key="4">
    <source>
        <dbReference type="ARBA" id="ARBA00022540"/>
    </source>
</evidence>
<organism evidence="11 12">
    <name type="scientific">Apis cerana cerana</name>
    <name type="common">Oriental honeybee</name>
    <dbReference type="NCBI Taxonomy" id="94128"/>
    <lineage>
        <taxon>Eukaryota</taxon>
        <taxon>Metazoa</taxon>
        <taxon>Ecdysozoa</taxon>
        <taxon>Arthropoda</taxon>
        <taxon>Hexapoda</taxon>
        <taxon>Insecta</taxon>
        <taxon>Pterygota</taxon>
        <taxon>Neoptera</taxon>
        <taxon>Endopterygota</taxon>
        <taxon>Hymenoptera</taxon>
        <taxon>Apocrita</taxon>
        <taxon>Aculeata</taxon>
        <taxon>Apoidea</taxon>
        <taxon>Anthophila</taxon>
        <taxon>Apidae</taxon>
        <taxon>Apis</taxon>
    </lineage>
</organism>
<comment type="similarity">
    <text evidence="2 10">Belongs to the eIF-2B alpha/beta/delta subunits family.</text>
</comment>
<dbReference type="Gene3D" id="3.40.50.10470">
    <property type="entry name" value="Translation initiation factor eif-2b, domain 2"/>
    <property type="match status" value="1"/>
</dbReference>
<accession>A0A2A3EG11</accession>
<dbReference type="InterPro" id="IPR051501">
    <property type="entry name" value="eIF2B_alpha/beta/delta"/>
</dbReference>
<reference evidence="11 12" key="1">
    <citation type="submission" date="2014-07" db="EMBL/GenBank/DDBJ databases">
        <title>Genomic and transcriptomic analysis on Apis cerana provide comprehensive insights into honey bee biology.</title>
        <authorList>
            <person name="Diao Q."/>
            <person name="Sun L."/>
            <person name="Zheng H."/>
            <person name="Zheng H."/>
            <person name="Xu S."/>
            <person name="Wang S."/>
            <person name="Zeng Z."/>
            <person name="Hu F."/>
            <person name="Su S."/>
            <person name="Wu J."/>
        </authorList>
    </citation>
    <scope>NUCLEOTIDE SEQUENCE [LARGE SCALE GENOMIC DNA]</scope>
    <source>
        <tissue evidence="11">Pupae without intestine</tissue>
    </source>
</reference>
<keyword evidence="12" id="KW-1185">Reference proteome</keyword>
<evidence type="ECO:0000313" key="11">
    <source>
        <dbReference type="EMBL" id="PBC29931.1"/>
    </source>
</evidence>
<keyword evidence="5" id="KW-0648">Protein biosynthesis</keyword>
<proteinExistence type="inferred from homology"/>
<dbReference type="Proteomes" id="UP000242457">
    <property type="component" value="Unassembled WGS sequence"/>
</dbReference>
<dbReference type="GO" id="GO:0005829">
    <property type="term" value="C:cytosol"/>
    <property type="evidence" value="ECO:0007669"/>
    <property type="project" value="UniProtKB-SubCell"/>
</dbReference>
<evidence type="ECO:0000256" key="1">
    <source>
        <dbReference type="ARBA" id="ARBA00004514"/>
    </source>
</evidence>
<name>A0A2A3EG11_APICC</name>
<dbReference type="SUPFAM" id="SSF100950">
    <property type="entry name" value="NagB/RpiA/CoA transferase-like"/>
    <property type="match status" value="1"/>
</dbReference>
<dbReference type="OrthoDB" id="10249309at2759"/>
<dbReference type="InterPro" id="IPR037171">
    <property type="entry name" value="NagB/RpiA_transferase-like"/>
</dbReference>
<dbReference type="PANTHER" id="PTHR45860:SF1">
    <property type="entry name" value="TRANSLATION INITIATION FACTOR EIF-2B SUBUNIT ALPHA"/>
    <property type="match status" value="1"/>
</dbReference>
<dbReference type="PANTHER" id="PTHR45860">
    <property type="entry name" value="TRANSLATION INITIATION FACTOR EIF-2B SUBUNIT ALPHA"/>
    <property type="match status" value="1"/>
</dbReference>
<dbReference type="Gene3D" id="1.20.120.1070">
    <property type="entry name" value="Translation initiation factor eIF-2B, N-terminal domain"/>
    <property type="match status" value="1"/>
</dbReference>
<dbReference type="InterPro" id="IPR042528">
    <property type="entry name" value="elF-2B_alpha_N"/>
</dbReference>
<evidence type="ECO:0000256" key="6">
    <source>
        <dbReference type="ARBA" id="ARBA00043898"/>
    </source>
</evidence>
<evidence type="ECO:0000256" key="9">
    <source>
        <dbReference type="ARBA" id="ARBA00046432"/>
    </source>
</evidence>
<dbReference type="GO" id="GO:0005851">
    <property type="term" value="C:eukaryotic translation initiation factor 2B complex"/>
    <property type="evidence" value="ECO:0007669"/>
    <property type="project" value="TreeGrafter"/>
</dbReference>
<dbReference type="InterPro" id="IPR042529">
    <property type="entry name" value="IF_2B-like_C"/>
</dbReference>
<dbReference type="AlphaFoldDB" id="A0A2A3EG11"/>
<comment type="subcellular location">
    <subcellularLocation>
        <location evidence="1">Cytoplasm</location>
        <location evidence="1">Cytosol</location>
    </subcellularLocation>
</comment>
<comment type="subunit">
    <text evidence="9">Component of the translation initiation factor 2B (eIF2B) complex which is a heterodecamer of two sets of five different subunits: alpha, beta, gamma, delta and epsilon. Subunits alpha, beta and delta comprise a regulatory subcomplex and subunits epsilon and gamma comprise a catalytic subcomplex. Within the complex, the hexameric regulatory complex resides at the center, with the two heterodimeric catalytic subcomplexes bound on opposite sides.</text>
</comment>
<keyword evidence="4 11" id="KW-0396">Initiation factor</keyword>
<dbReference type="InterPro" id="IPR000649">
    <property type="entry name" value="IF-2B-related"/>
</dbReference>
<dbReference type="FunFam" id="3.40.50.10470:FF:000001">
    <property type="entry name" value="Translation initiation factor eIF-2B subunit alpha"/>
    <property type="match status" value="1"/>
</dbReference>
<dbReference type="EMBL" id="KZ288269">
    <property type="protein sequence ID" value="PBC29931.1"/>
    <property type="molecule type" value="Genomic_DNA"/>
</dbReference>
<evidence type="ECO:0000256" key="10">
    <source>
        <dbReference type="RuleBase" id="RU003814"/>
    </source>
</evidence>
<evidence type="ECO:0000256" key="2">
    <source>
        <dbReference type="ARBA" id="ARBA00007251"/>
    </source>
</evidence>
<evidence type="ECO:0000256" key="5">
    <source>
        <dbReference type="ARBA" id="ARBA00022917"/>
    </source>
</evidence>
<sequence length="590" mass="67747">MKTKSNSVPNFKSFVEQMIDGALKNNDQIVQFHQMIYEKWNFKKLLELENANYKQNEESLDSKENISATVAHRRSRRYKYKRTSVTIFHKMPSQKDVTEIRQTPNFVSINNKEFTNEKEDLNKLDDINLSPIIGDTKVIELWSNSTNRAADKLQIATNNVSVVDCDHMHGLASQRQNEKKLSFEAWKNKKTITYKRILKKIETEKQQKLLENLTNTKWKKIAQQAQIRKENKNRRKQKLLSKKYFEMNNCNGKSNCNKMNEKQIIEEFISNSFGEEKNMKLHKEKKNEPNIVREICQYFNDIIKDEKDVSAGMAAIRTLLKVLEYSKSETVQELRYCLQNAIDAMRSTENPVTAIASGSELFLRFITLATLDTPSFAECKGIMLHRGKMFYEKLVAARGKVAKVAAHFIKDGSKILTHSKSRVVLQAMKEAVESNKIFEVYVTCSSPDNSGEEMYENLTKLGLSCTLILDSAMGYVMEQVDMVMVGAEGVAESGGVINKVGTYTMAMCAKEVKKPFYVLTESFKFSRIYPLNQVDLPNEFKYTASTLKKDLQKEHPLVDYTPPHYISLLFTDLGILTPSAVSDELIKLYL</sequence>
<comment type="function">
    <text evidence="6">Acts as a component of the translation initiation factor 2B (eIF2B) complex, which catalyzes the exchange of GDP for GTP on eukaryotic initiation factor 2 (eIF2) gamma subunit. Its guanine nucleotide exchange factor activity is repressed when bound to eIF2 complex phosphorylated on the alpha subunit, thereby limiting the amount of methionyl-initiator methionine tRNA available to the ribosome and consequently global translation is repressed.</text>
</comment>
<dbReference type="STRING" id="94128.A0A2A3EG11"/>
<dbReference type="Pfam" id="PF01008">
    <property type="entry name" value="IF-2B"/>
    <property type="match status" value="1"/>
</dbReference>
<evidence type="ECO:0000256" key="3">
    <source>
        <dbReference type="ARBA" id="ARBA00022490"/>
    </source>
</evidence>
<dbReference type="GO" id="GO:0005085">
    <property type="term" value="F:guanyl-nucleotide exchange factor activity"/>
    <property type="evidence" value="ECO:0007669"/>
    <property type="project" value="TreeGrafter"/>
</dbReference>
<dbReference type="GO" id="GO:0003743">
    <property type="term" value="F:translation initiation factor activity"/>
    <property type="evidence" value="ECO:0007669"/>
    <property type="project" value="UniProtKB-KW"/>
</dbReference>